<proteinExistence type="predicted"/>
<comment type="caution">
    <text evidence="3">The sequence shown here is derived from an EMBL/GenBank/DDBJ whole genome shotgun (WGS) entry which is preliminary data.</text>
</comment>
<dbReference type="RefSeq" id="WP_153216531.1">
    <property type="nucleotide sequence ID" value="NZ_WIBF01000009.1"/>
</dbReference>
<evidence type="ECO:0000256" key="2">
    <source>
        <dbReference type="SAM" id="Phobius"/>
    </source>
</evidence>
<organism evidence="3 4">
    <name type="scientific">Tritonibacter litoralis</name>
    <dbReference type="NCBI Taxonomy" id="2662264"/>
    <lineage>
        <taxon>Bacteria</taxon>
        <taxon>Pseudomonadati</taxon>
        <taxon>Pseudomonadota</taxon>
        <taxon>Alphaproteobacteria</taxon>
        <taxon>Rhodobacterales</taxon>
        <taxon>Paracoccaceae</taxon>
        <taxon>Tritonibacter</taxon>
    </lineage>
</organism>
<keyword evidence="4" id="KW-1185">Reference proteome</keyword>
<dbReference type="AlphaFoldDB" id="A0A843YEQ9"/>
<keyword evidence="2" id="KW-0472">Membrane</keyword>
<evidence type="ECO:0000256" key="1">
    <source>
        <dbReference type="SAM" id="Coils"/>
    </source>
</evidence>
<gene>
    <name evidence="3" type="ORF">GFB49_13945</name>
</gene>
<dbReference type="InterPro" id="IPR050445">
    <property type="entry name" value="Bact_polysacc_biosynth/exp"/>
</dbReference>
<sequence>MDNFWYYLSIFRRRFHYFLIIATVMAAVSIIAALSLPPAYESRAVLLVESPQIPEELAASTVRASALEQLQVVQQRLVTRNNMLKIARKLDVFDDIDQMNPDEIVSAMRGRTSIGISGGKRNEAPVMSLTFEAGKAQTTAEVLNEYLVLIQTQDAEFRQGRSGETLNFFVREVERLSQELDSQSQRILAFKQANSETLPDSLRFRLNQQAVFQDRLIQIDRDVADLRSQRARLVQLYELTGEASETPTQSTRPRAPTPQERRLEAAQADLAQALTVYSRENPRVKVLEARVAQLEKDVSTSAAVLTPPTPDTNAEDASAEQEAQVELPAVLVVQLSEVDSRIQALGLQRSQAEERLAALNEGIDRTPEVTIALEEMTRKYNALETQYEQAETRLSKAQTGDQIETRSRGQRIVVIEQPAIPTQPTKPNRTLIAGGGTAFGMLLGLALIVLLEMMNSSPRRPEDIVAKLGITPLTTIPYMQSRGQQLRRRGGRVILALAIVVGIPAAVYAVHLYYLPLDLIADKIMNKLGVRW</sequence>
<evidence type="ECO:0000313" key="4">
    <source>
        <dbReference type="Proteomes" id="UP000444174"/>
    </source>
</evidence>
<reference evidence="3 4" key="1">
    <citation type="submission" date="2019-10" db="EMBL/GenBank/DDBJ databases">
        <title>Epibacterium sp. nov., isolated from seawater.</title>
        <authorList>
            <person name="Zhang X."/>
            <person name="Li N."/>
        </authorList>
    </citation>
    <scope>NUCLEOTIDE SEQUENCE [LARGE SCALE GENOMIC DNA]</scope>
    <source>
        <strain evidence="3 4">SM1979</strain>
    </source>
</reference>
<feature type="transmembrane region" description="Helical" evidence="2">
    <location>
        <begin position="15"/>
        <end position="36"/>
    </location>
</feature>
<dbReference type="Proteomes" id="UP000444174">
    <property type="component" value="Unassembled WGS sequence"/>
</dbReference>
<keyword evidence="1" id="KW-0175">Coiled coil</keyword>
<name>A0A843YEQ9_9RHOB</name>
<feature type="transmembrane region" description="Helical" evidence="2">
    <location>
        <begin position="431"/>
        <end position="451"/>
    </location>
</feature>
<feature type="coiled-coil region" evidence="1">
    <location>
        <begin position="166"/>
        <end position="193"/>
    </location>
</feature>
<keyword evidence="2" id="KW-1133">Transmembrane helix</keyword>
<protein>
    <submittedName>
        <fullName evidence="3">Lipopolysaccharide biosynthesis protein</fullName>
    </submittedName>
</protein>
<feature type="transmembrane region" description="Helical" evidence="2">
    <location>
        <begin position="493"/>
        <end position="515"/>
    </location>
</feature>
<keyword evidence="2" id="KW-0812">Transmembrane</keyword>
<evidence type="ECO:0000313" key="3">
    <source>
        <dbReference type="EMBL" id="MQQ09566.1"/>
    </source>
</evidence>
<dbReference type="EMBL" id="WIBF01000009">
    <property type="protein sequence ID" value="MQQ09566.1"/>
    <property type="molecule type" value="Genomic_DNA"/>
</dbReference>
<accession>A0A843YEQ9</accession>
<dbReference type="PANTHER" id="PTHR32309">
    <property type="entry name" value="TYROSINE-PROTEIN KINASE"/>
    <property type="match status" value="1"/>
</dbReference>
<feature type="coiled-coil region" evidence="1">
    <location>
        <begin position="342"/>
        <end position="400"/>
    </location>
</feature>
<dbReference type="PANTHER" id="PTHR32309:SF31">
    <property type="entry name" value="CAPSULAR EXOPOLYSACCHARIDE FAMILY"/>
    <property type="match status" value="1"/>
</dbReference>